<organism evidence="1 2">
    <name type="scientific">Papaver somniferum</name>
    <name type="common">Opium poppy</name>
    <dbReference type="NCBI Taxonomy" id="3469"/>
    <lineage>
        <taxon>Eukaryota</taxon>
        <taxon>Viridiplantae</taxon>
        <taxon>Streptophyta</taxon>
        <taxon>Embryophyta</taxon>
        <taxon>Tracheophyta</taxon>
        <taxon>Spermatophyta</taxon>
        <taxon>Magnoliopsida</taxon>
        <taxon>Ranunculales</taxon>
        <taxon>Papaveraceae</taxon>
        <taxon>Papaveroideae</taxon>
        <taxon>Papaver</taxon>
    </lineage>
</organism>
<dbReference type="AlphaFoldDB" id="A0A4Y7IUY5"/>
<accession>A0A4Y7IUY5</accession>
<keyword evidence="2" id="KW-1185">Reference proteome</keyword>
<gene>
    <name evidence="1" type="ORF">C5167_019737</name>
</gene>
<dbReference type="Gramene" id="RZC51308">
    <property type="protein sequence ID" value="RZC51308"/>
    <property type="gene ID" value="C5167_019737"/>
</dbReference>
<evidence type="ECO:0000313" key="2">
    <source>
        <dbReference type="Proteomes" id="UP000316621"/>
    </source>
</evidence>
<sequence length="193" mass="21858">MFASRQKSSLLIFCSQESQLCHRNLNEFDESIAPAVGLSVGLAIGQTLVSDEISQFIKRSDQACSLQVAHEVDKLPIRIGFMACFNSLTQANECLFSHTVDLCLVPREGSLPEHWKGTRIWRSARKMNRIWRSARKMNRQTIHGFYSVSLALCSAAGKNVKDIRQSHIGERMIGHRVQVKLQGVNQFFLIQRV</sequence>
<reference evidence="1 2" key="1">
    <citation type="journal article" date="2018" name="Science">
        <title>The opium poppy genome and morphinan production.</title>
        <authorList>
            <person name="Guo L."/>
            <person name="Winzer T."/>
            <person name="Yang X."/>
            <person name="Li Y."/>
            <person name="Ning Z."/>
            <person name="He Z."/>
            <person name="Teodor R."/>
            <person name="Lu Y."/>
            <person name="Bowser T.A."/>
            <person name="Graham I.A."/>
            <person name="Ye K."/>
        </authorList>
    </citation>
    <scope>NUCLEOTIDE SEQUENCE [LARGE SCALE GENOMIC DNA]</scope>
    <source>
        <strain evidence="2">cv. HN1</strain>
        <tissue evidence="1">Leaves</tissue>
    </source>
</reference>
<proteinExistence type="predicted"/>
<evidence type="ECO:0000313" key="1">
    <source>
        <dbReference type="EMBL" id="RZC51308.1"/>
    </source>
</evidence>
<name>A0A4Y7IUY5_PAPSO</name>
<dbReference type="EMBL" id="CM010716">
    <property type="protein sequence ID" value="RZC51308.1"/>
    <property type="molecule type" value="Genomic_DNA"/>
</dbReference>
<protein>
    <submittedName>
        <fullName evidence="1">Uncharacterized protein</fullName>
    </submittedName>
</protein>
<dbReference type="OrthoDB" id="3370at2759"/>
<dbReference type="Proteomes" id="UP000316621">
    <property type="component" value="Chromosome 2"/>
</dbReference>